<dbReference type="AlphaFoldDB" id="A0AAV3Q6W9"/>
<name>A0AAV3Q6W9_LITER</name>
<sequence length="103" mass="11988">MILQHKEEETELLKEMVDLKSDLQSIHVNLNEQRNRSYNLKRVKLDLNQQSTEAGALSTQPESLFPKHRSQMEASTANLHQSILQRHAIKEELRDDEIAVALW</sequence>
<dbReference type="Proteomes" id="UP001454036">
    <property type="component" value="Unassembled WGS sequence"/>
</dbReference>
<evidence type="ECO:0000313" key="1">
    <source>
        <dbReference type="EMBL" id="GAA0157977.1"/>
    </source>
</evidence>
<comment type="caution">
    <text evidence="1">The sequence shown here is derived from an EMBL/GenBank/DDBJ whole genome shotgun (WGS) entry which is preliminary data.</text>
</comment>
<protein>
    <submittedName>
        <fullName evidence="1">Uncharacterized protein</fullName>
    </submittedName>
</protein>
<reference evidence="1 2" key="1">
    <citation type="submission" date="2024-01" db="EMBL/GenBank/DDBJ databases">
        <title>The complete chloroplast genome sequence of Lithospermum erythrorhizon: insights into the phylogenetic relationship among Boraginaceae species and the maternal lineages of purple gromwells.</title>
        <authorList>
            <person name="Okada T."/>
            <person name="Watanabe K."/>
        </authorList>
    </citation>
    <scope>NUCLEOTIDE SEQUENCE [LARGE SCALE GENOMIC DNA]</scope>
</reference>
<keyword evidence="2" id="KW-1185">Reference proteome</keyword>
<gene>
    <name evidence="1" type="ORF">LIER_15120</name>
</gene>
<accession>A0AAV3Q6W9</accession>
<dbReference type="EMBL" id="BAABME010003226">
    <property type="protein sequence ID" value="GAA0157977.1"/>
    <property type="molecule type" value="Genomic_DNA"/>
</dbReference>
<evidence type="ECO:0000313" key="2">
    <source>
        <dbReference type="Proteomes" id="UP001454036"/>
    </source>
</evidence>
<proteinExistence type="predicted"/>
<organism evidence="1 2">
    <name type="scientific">Lithospermum erythrorhizon</name>
    <name type="common">Purple gromwell</name>
    <name type="synonym">Lithospermum officinale var. erythrorhizon</name>
    <dbReference type="NCBI Taxonomy" id="34254"/>
    <lineage>
        <taxon>Eukaryota</taxon>
        <taxon>Viridiplantae</taxon>
        <taxon>Streptophyta</taxon>
        <taxon>Embryophyta</taxon>
        <taxon>Tracheophyta</taxon>
        <taxon>Spermatophyta</taxon>
        <taxon>Magnoliopsida</taxon>
        <taxon>eudicotyledons</taxon>
        <taxon>Gunneridae</taxon>
        <taxon>Pentapetalae</taxon>
        <taxon>asterids</taxon>
        <taxon>lamiids</taxon>
        <taxon>Boraginales</taxon>
        <taxon>Boraginaceae</taxon>
        <taxon>Boraginoideae</taxon>
        <taxon>Lithospermeae</taxon>
        <taxon>Lithospermum</taxon>
    </lineage>
</organism>